<evidence type="ECO:0000256" key="1">
    <source>
        <dbReference type="ARBA" id="ARBA00023015"/>
    </source>
</evidence>
<dbReference type="CDD" id="cd05013">
    <property type="entry name" value="SIS_RpiR"/>
    <property type="match status" value="1"/>
</dbReference>
<evidence type="ECO:0000259" key="4">
    <source>
        <dbReference type="PROSITE" id="PS51071"/>
    </source>
</evidence>
<dbReference type="PANTHER" id="PTHR30514:SF18">
    <property type="entry name" value="RPIR-FAMILY TRANSCRIPTIONAL REGULATOR"/>
    <property type="match status" value="1"/>
</dbReference>
<dbReference type="Pfam" id="PF01418">
    <property type="entry name" value="HTH_6"/>
    <property type="match status" value="1"/>
</dbReference>
<feature type="domain" description="HTH rpiR-type" evidence="4">
    <location>
        <begin position="5"/>
        <end position="81"/>
    </location>
</feature>
<dbReference type="PANTHER" id="PTHR30514">
    <property type="entry name" value="GLUCOKINASE"/>
    <property type="match status" value="1"/>
</dbReference>
<dbReference type="InterPro" id="IPR009057">
    <property type="entry name" value="Homeodomain-like_sf"/>
</dbReference>
<gene>
    <name evidence="6" type="ORF">E6C48_05935</name>
</gene>
<keyword evidence="7" id="KW-1185">Reference proteome</keyword>
<keyword evidence="2" id="KW-0238">DNA-binding</keyword>
<name>A0ABY2Q8G8_9HYPH</name>
<dbReference type="InterPro" id="IPR000281">
    <property type="entry name" value="HTH_RpiR"/>
</dbReference>
<evidence type="ECO:0000313" key="7">
    <source>
        <dbReference type="Proteomes" id="UP000306441"/>
    </source>
</evidence>
<keyword evidence="3" id="KW-0804">Transcription</keyword>
<dbReference type="InterPro" id="IPR035472">
    <property type="entry name" value="RpiR-like_SIS"/>
</dbReference>
<dbReference type="InterPro" id="IPR046348">
    <property type="entry name" value="SIS_dom_sf"/>
</dbReference>
<comment type="caution">
    <text evidence="6">The sequence shown here is derived from an EMBL/GenBank/DDBJ whole genome shotgun (WGS) entry which is preliminary data.</text>
</comment>
<evidence type="ECO:0000259" key="5">
    <source>
        <dbReference type="PROSITE" id="PS51464"/>
    </source>
</evidence>
<keyword evidence="1" id="KW-0805">Transcription regulation</keyword>
<dbReference type="EMBL" id="SSNY01000003">
    <property type="protein sequence ID" value="THF58158.1"/>
    <property type="molecule type" value="Genomic_DNA"/>
</dbReference>
<dbReference type="Proteomes" id="UP000306441">
    <property type="component" value="Unassembled WGS sequence"/>
</dbReference>
<accession>A0ABY2Q8G8</accession>
<dbReference type="PROSITE" id="PS51464">
    <property type="entry name" value="SIS"/>
    <property type="match status" value="1"/>
</dbReference>
<organism evidence="6 7">
    <name type="scientific">Ollibium composti</name>
    <dbReference type="NCBI Taxonomy" id="2675109"/>
    <lineage>
        <taxon>Bacteria</taxon>
        <taxon>Pseudomonadati</taxon>
        <taxon>Pseudomonadota</taxon>
        <taxon>Alphaproteobacteria</taxon>
        <taxon>Hyphomicrobiales</taxon>
        <taxon>Phyllobacteriaceae</taxon>
        <taxon>Ollibium</taxon>
    </lineage>
</organism>
<dbReference type="InterPro" id="IPR036388">
    <property type="entry name" value="WH-like_DNA-bd_sf"/>
</dbReference>
<dbReference type="Gene3D" id="1.10.10.10">
    <property type="entry name" value="Winged helix-like DNA-binding domain superfamily/Winged helix DNA-binding domain"/>
    <property type="match status" value="1"/>
</dbReference>
<dbReference type="PROSITE" id="PS51071">
    <property type="entry name" value="HTH_RPIR"/>
    <property type="match status" value="1"/>
</dbReference>
<evidence type="ECO:0000256" key="3">
    <source>
        <dbReference type="ARBA" id="ARBA00023163"/>
    </source>
</evidence>
<evidence type="ECO:0000256" key="2">
    <source>
        <dbReference type="ARBA" id="ARBA00023125"/>
    </source>
</evidence>
<evidence type="ECO:0000313" key="6">
    <source>
        <dbReference type="EMBL" id="THF58158.1"/>
    </source>
</evidence>
<sequence length="295" mass="32079">MPAHETFDQRITARMEKMSAAEQRVARVFQESKEEVLMTSAAALAAKAGTSDATVVRTTRTLGFSGMEELRRSLAAEMKENLSPATRVAATLQQVGDGIGAALEATLNIHQECIERLRRDLSAKLFENAVGLIADAGRTVVFGIGPSSAMATYLEIQLRRFGLEASSLTRTGILFADDLQTLRPRDLVIVLAYGRVYREVDVLLREARRAKLKAVLITDTLAAPLRDRVELVLPVARGRADMFSTHTATLALIEALLVGVAAKLPDETLESLGRLDALRHELAAGPANLPTLRRP</sequence>
<dbReference type="RefSeq" id="WP_136355075.1">
    <property type="nucleotide sequence ID" value="NZ_SSNY01000003.1"/>
</dbReference>
<dbReference type="SUPFAM" id="SSF53697">
    <property type="entry name" value="SIS domain"/>
    <property type="match status" value="1"/>
</dbReference>
<proteinExistence type="predicted"/>
<dbReference type="Pfam" id="PF01380">
    <property type="entry name" value="SIS"/>
    <property type="match status" value="1"/>
</dbReference>
<reference evidence="6 7" key="1">
    <citation type="submission" date="2019-04" db="EMBL/GenBank/DDBJ databases">
        <title>Mesorhizobium composti sp. nov., isolated from compost.</title>
        <authorList>
            <person name="Lin S.-Y."/>
            <person name="Hameed A."/>
            <person name="Hsieh Y.-T."/>
            <person name="Young C.-C."/>
        </authorList>
    </citation>
    <scope>NUCLEOTIDE SEQUENCE [LARGE SCALE GENOMIC DNA]</scope>
    <source>
        <strain evidence="6 7">CC-YTH430</strain>
    </source>
</reference>
<dbReference type="Gene3D" id="3.40.50.10490">
    <property type="entry name" value="Glucose-6-phosphate isomerase like protein, domain 1"/>
    <property type="match status" value="1"/>
</dbReference>
<protein>
    <submittedName>
        <fullName evidence="6">MurR/RpiR family transcriptional regulator</fullName>
    </submittedName>
</protein>
<dbReference type="InterPro" id="IPR001347">
    <property type="entry name" value="SIS_dom"/>
</dbReference>
<dbReference type="SUPFAM" id="SSF46689">
    <property type="entry name" value="Homeodomain-like"/>
    <property type="match status" value="1"/>
</dbReference>
<feature type="domain" description="SIS" evidence="5">
    <location>
        <begin position="129"/>
        <end position="266"/>
    </location>
</feature>
<dbReference type="InterPro" id="IPR047640">
    <property type="entry name" value="RpiR-like"/>
</dbReference>